<protein>
    <submittedName>
        <fullName evidence="8">MFS domain-containing protein</fullName>
    </submittedName>
</protein>
<dbReference type="SUPFAM" id="SSF103473">
    <property type="entry name" value="MFS general substrate transporter"/>
    <property type="match status" value="1"/>
</dbReference>
<dbReference type="InterPro" id="IPR036259">
    <property type="entry name" value="MFS_trans_sf"/>
</dbReference>
<keyword evidence="7" id="KW-1185">Reference proteome</keyword>
<feature type="transmembrane region" description="Helical" evidence="6">
    <location>
        <begin position="122"/>
        <end position="147"/>
    </location>
</feature>
<evidence type="ECO:0000256" key="1">
    <source>
        <dbReference type="ARBA" id="ARBA00004141"/>
    </source>
</evidence>
<sequence>MLSFTKKTDPIAHILMKLHPTTRLCIVICGAVLIHLSLGTYHTFGNMLPYMASYMKNYTNPNIKIEHMIWIPTFQGCFPFAMIIGGYLSIHLTPRIAIGIGCFTMSLGVFLSSYTISHSFNAFFITYGIMFGLGQGIAYITALAVAINWAPKNVGFVSGIVAGGFGISSSIFAPIQTELINPKNLKTSKEGYFTQPELLENVPNIFFKLSIVYIIMQCIGLIVMCNPPVNSDELNEEILNKQSVFIRFNHKYTIEDISCLKNIQKFIINKMLYFLSLKTQKFYNFNNGNDRYSNIMYTYLNDVNNGPEIEDNVEGESDEILNNDKSETSSTSSLSITVSNDLKTEDLSIAPLNVLKSSTFYLLFMALFCCSFYGNFYYNFYKTFGETFISDDKFLAYAFSVGSIANAIARIGWGLLTDVTSFQVTMSIASFCSCGLLLTMPLTKWFGQYVYFIWLVLMFVCLAATHALFITATVKCFGPKYKATNYGLLILSTTFSGVLLATASQYLLVDLGYTLVFIIVSLFPFITLVLTLLVHFTPHGKKIT</sequence>
<proteinExistence type="predicted"/>
<dbReference type="AlphaFoldDB" id="A0A0K0FL03"/>
<feature type="transmembrane region" description="Helical" evidence="6">
    <location>
        <begin position="69"/>
        <end position="89"/>
    </location>
</feature>
<evidence type="ECO:0000256" key="5">
    <source>
        <dbReference type="ARBA" id="ARBA00023136"/>
    </source>
</evidence>
<dbReference type="InterPro" id="IPR052983">
    <property type="entry name" value="MFS_Riboflavin_Transporter"/>
</dbReference>
<feature type="transmembrane region" description="Helical" evidence="6">
    <location>
        <begin position="21"/>
        <end position="44"/>
    </location>
</feature>
<dbReference type="Gene3D" id="1.20.1250.20">
    <property type="entry name" value="MFS general substrate transporter like domains"/>
    <property type="match status" value="2"/>
</dbReference>
<dbReference type="InterPro" id="IPR011701">
    <property type="entry name" value="MFS"/>
</dbReference>
<dbReference type="WBParaSite" id="SVE_0971700.1">
    <property type="protein sequence ID" value="SVE_0971700.1"/>
    <property type="gene ID" value="SVE_0971700"/>
</dbReference>
<dbReference type="CDD" id="cd17353">
    <property type="entry name" value="MFS_OFA_like"/>
    <property type="match status" value="1"/>
</dbReference>
<evidence type="ECO:0000256" key="4">
    <source>
        <dbReference type="ARBA" id="ARBA00022989"/>
    </source>
</evidence>
<dbReference type="STRING" id="75913.A0A0K0FL03"/>
<keyword evidence="3 6" id="KW-0812">Transmembrane</keyword>
<evidence type="ECO:0000256" key="2">
    <source>
        <dbReference type="ARBA" id="ARBA00022448"/>
    </source>
</evidence>
<reference evidence="8" key="2">
    <citation type="submission" date="2015-08" db="UniProtKB">
        <authorList>
            <consortium name="WormBaseParasite"/>
        </authorList>
    </citation>
    <scope>IDENTIFICATION</scope>
</reference>
<name>A0A0K0FL03_STRVS</name>
<feature type="transmembrane region" description="Helical" evidence="6">
    <location>
        <begin position="452"/>
        <end position="474"/>
    </location>
</feature>
<organism evidence="7 8">
    <name type="scientific">Strongyloides venezuelensis</name>
    <name type="common">Threadworm</name>
    <dbReference type="NCBI Taxonomy" id="75913"/>
    <lineage>
        <taxon>Eukaryota</taxon>
        <taxon>Metazoa</taxon>
        <taxon>Ecdysozoa</taxon>
        <taxon>Nematoda</taxon>
        <taxon>Chromadorea</taxon>
        <taxon>Rhabditida</taxon>
        <taxon>Tylenchina</taxon>
        <taxon>Panagrolaimomorpha</taxon>
        <taxon>Strongyloidoidea</taxon>
        <taxon>Strongyloididae</taxon>
        <taxon>Strongyloides</taxon>
    </lineage>
</organism>
<dbReference type="Proteomes" id="UP000035680">
    <property type="component" value="Unassembled WGS sequence"/>
</dbReference>
<dbReference type="PANTHER" id="PTHR43385:SF1">
    <property type="entry name" value="RIBOFLAVIN TRANSPORTER RIBJ"/>
    <property type="match status" value="1"/>
</dbReference>
<dbReference type="GO" id="GO:0016020">
    <property type="term" value="C:membrane"/>
    <property type="evidence" value="ECO:0007669"/>
    <property type="project" value="UniProtKB-SubCell"/>
</dbReference>
<dbReference type="GO" id="GO:0022857">
    <property type="term" value="F:transmembrane transporter activity"/>
    <property type="evidence" value="ECO:0007669"/>
    <property type="project" value="InterPro"/>
</dbReference>
<dbReference type="Pfam" id="PF07690">
    <property type="entry name" value="MFS_1"/>
    <property type="match status" value="1"/>
</dbReference>
<feature type="transmembrane region" description="Helical" evidence="6">
    <location>
        <begin position="360"/>
        <end position="378"/>
    </location>
</feature>
<keyword evidence="5 6" id="KW-0472">Membrane</keyword>
<feature type="transmembrane region" description="Helical" evidence="6">
    <location>
        <begin position="486"/>
        <end position="507"/>
    </location>
</feature>
<reference evidence="7" key="1">
    <citation type="submission" date="2014-07" db="EMBL/GenBank/DDBJ databases">
        <authorList>
            <person name="Martin A.A"/>
            <person name="De Silva N."/>
        </authorList>
    </citation>
    <scope>NUCLEOTIDE SEQUENCE</scope>
</reference>
<comment type="subcellular location">
    <subcellularLocation>
        <location evidence="1">Membrane</location>
        <topology evidence="1">Multi-pass membrane protein</topology>
    </subcellularLocation>
</comment>
<evidence type="ECO:0000256" key="6">
    <source>
        <dbReference type="SAM" id="Phobius"/>
    </source>
</evidence>
<evidence type="ECO:0000313" key="7">
    <source>
        <dbReference type="Proteomes" id="UP000035680"/>
    </source>
</evidence>
<feature type="transmembrane region" description="Helical" evidence="6">
    <location>
        <begin position="394"/>
        <end position="416"/>
    </location>
</feature>
<feature type="transmembrane region" description="Helical" evidence="6">
    <location>
        <begin position="428"/>
        <end position="446"/>
    </location>
</feature>
<evidence type="ECO:0000313" key="8">
    <source>
        <dbReference type="WBParaSite" id="SVE_0971700.1"/>
    </source>
</evidence>
<accession>A0A0K0FL03</accession>
<keyword evidence="2" id="KW-0813">Transport</keyword>
<dbReference type="PANTHER" id="PTHR43385">
    <property type="entry name" value="RIBOFLAVIN TRANSPORTER RIBJ"/>
    <property type="match status" value="1"/>
</dbReference>
<feature type="transmembrane region" description="Helical" evidence="6">
    <location>
        <begin position="513"/>
        <end position="536"/>
    </location>
</feature>
<evidence type="ECO:0000256" key="3">
    <source>
        <dbReference type="ARBA" id="ARBA00022692"/>
    </source>
</evidence>
<keyword evidence="4 6" id="KW-1133">Transmembrane helix</keyword>
<feature type="transmembrane region" description="Helical" evidence="6">
    <location>
        <begin position="154"/>
        <end position="175"/>
    </location>
</feature>
<feature type="transmembrane region" description="Helical" evidence="6">
    <location>
        <begin position="96"/>
        <end position="116"/>
    </location>
</feature>